<feature type="domain" description="Response regulatory" evidence="10">
    <location>
        <begin position="15"/>
        <end position="128"/>
    </location>
</feature>
<evidence type="ECO:0000256" key="2">
    <source>
        <dbReference type="ARBA" id="ARBA00022553"/>
    </source>
</evidence>
<evidence type="ECO:0000256" key="7">
    <source>
        <dbReference type="ARBA" id="ARBA00024867"/>
    </source>
</evidence>
<dbReference type="SUPFAM" id="SSF46894">
    <property type="entry name" value="C-terminal effector domain of the bipartite response regulators"/>
    <property type="match status" value="1"/>
</dbReference>
<dbReference type="PANTHER" id="PTHR48111">
    <property type="entry name" value="REGULATOR OF RPOS"/>
    <property type="match status" value="1"/>
</dbReference>
<evidence type="ECO:0000313" key="12">
    <source>
        <dbReference type="EMBL" id="MCC3145561.1"/>
    </source>
</evidence>
<dbReference type="InterPro" id="IPR036388">
    <property type="entry name" value="WH-like_DNA-bd_sf"/>
</dbReference>
<dbReference type="FunFam" id="1.10.10.10:FF:000005">
    <property type="entry name" value="Two-component system response regulator"/>
    <property type="match status" value="1"/>
</dbReference>
<feature type="DNA-binding region" description="OmpR/PhoB-type" evidence="9">
    <location>
        <begin position="138"/>
        <end position="236"/>
    </location>
</feature>
<organism evidence="12 13">
    <name type="scientific">Halanaerobium polyolivorans</name>
    <dbReference type="NCBI Taxonomy" id="2886943"/>
    <lineage>
        <taxon>Bacteria</taxon>
        <taxon>Bacillati</taxon>
        <taxon>Bacillota</taxon>
        <taxon>Clostridia</taxon>
        <taxon>Halanaerobiales</taxon>
        <taxon>Halanaerobiaceae</taxon>
        <taxon>Halanaerobium</taxon>
    </lineage>
</organism>
<dbReference type="Proteomes" id="UP001199296">
    <property type="component" value="Unassembled WGS sequence"/>
</dbReference>
<keyword evidence="4" id="KW-0805">Transcription regulation</keyword>
<sequence>MYFNSLVGGEIVSKKILIIEDDAQIARFVELELEHEGYQVKKFDNGYDGINALKEDDYDLLLLDLMLPGLDGIEVCNKVREFSNLPIIMLTAKSELEDKVKGLDTGADDYLTKPFEIEELLARIRALLRRDKGDVEAANTLKIADIEVNLDAHQVKRAGQKIELTKKEYDLLVYLIKNEGIVVSRDKLLNNVWGYNYTGETNIVDVYIRYLRSKIDEPFEEKLIQTVRGVGYVMRSEKDD</sequence>
<evidence type="ECO:0000256" key="8">
    <source>
        <dbReference type="PROSITE-ProRule" id="PRU00169"/>
    </source>
</evidence>
<dbReference type="EMBL" id="JAJFAT010000013">
    <property type="protein sequence ID" value="MCC3145561.1"/>
    <property type="molecule type" value="Genomic_DNA"/>
</dbReference>
<dbReference type="FunFam" id="3.40.50.2300:FF:000001">
    <property type="entry name" value="DNA-binding response regulator PhoB"/>
    <property type="match status" value="1"/>
</dbReference>
<dbReference type="InterPro" id="IPR001867">
    <property type="entry name" value="OmpR/PhoB-type_DNA-bd"/>
</dbReference>
<keyword evidence="13" id="KW-1185">Reference proteome</keyword>
<dbReference type="InterPro" id="IPR011006">
    <property type="entry name" value="CheY-like_superfamily"/>
</dbReference>
<dbReference type="Gene3D" id="1.10.10.10">
    <property type="entry name" value="Winged helix-like DNA-binding domain superfamily/Winged helix DNA-binding domain"/>
    <property type="match status" value="1"/>
</dbReference>
<evidence type="ECO:0000256" key="4">
    <source>
        <dbReference type="ARBA" id="ARBA00023015"/>
    </source>
</evidence>
<gene>
    <name evidence="12" type="ORF">LJ207_09520</name>
</gene>
<evidence type="ECO:0000256" key="9">
    <source>
        <dbReference type="PROSITE-ProRule" id="PRU01091"/>
    </source>
</evidence>
<dbReference type="Pfam" id="PF00072">
    <property type="entry name" value="Response_reg"/>
    <property type="match status" value="1"/>
</dbReference>
<accession>A0AAW4X171</accession>
<evidence type="ECO:0000259" key="11">
    <source>
        <dbReference type="PROSITE" id="PS51755"/>
    </source>
</evidence>
<evidence type="ECO:0000259" key="10">
    <source>
        <dbReference type="PROSITE" id="PS50110"/>
    </source>
</evidence>
<keyword evidence="5 9" id="KW-0238">DNA-binding</keyword>
<dbReference type="CDD" id="cd00383">
    <property type="entry name" value="trans_reg_C"/>
    <property type="match status" value="1"/>
</dbReference>
<evidence type="ECO:0000256" key="5">
    <source>
        <dbReference type="ARBA" id="ARBA00023125"/>
    </source>
</evidence>
<dbReference type="GO" id="GO:0032993">
    <property type="term" value="C:protein-DNA complex"/>
    <property type="evidence" value="ECO:0007669"/>
    <property type="project" value="TreeGrafter"/>
</dbReference>
<dbReference type="SMART" id="SM00448">
    <property type="entry name" value="REC"/>
    <property type="match status" value="1"/>
</dbReference>
<comment type="function">
    <text evidence="7">May play the central regulatory role in sporulation. It may be an element of the effector pathway responsible for the activation of sporulation genes in response to nutritional stress. Spo0A may act in concert with spo0H (a sigma factor) to control the expression of some genes that are critical to the sporulation process.</text>
</comment>
<dbReference type="Gene3D" id="6.10.250.690">
    <property type="match status" value="1"/>
</dbReference>
<feature type="modified residue" description="4-aspartylphosphate" evidence="8">
    <location>
        <position position="64"/>
    </location>
</feature>
<dbReference type="GO" id="GO:0000976">
    <property type="term" value="F:transcription cis-regulatory region binding"/>
    <property type="evidence" value="ECO:0007669"/>
    <property type="project" value="TreeGrafter"/>
</dbReference>
<dbReference type="AlphaFoldDB" id="A0AAW4X171"/>
<dbReference type="GO" id="GO:0006355">
    <property type="term" value="P:regulation of DNA-templated transcription"/>
    <property type="evidence" value="ECO:0007669"/>
    <property type="project" value="InterPro"/>
</dbReference>
<evidence type="ECO:0000256" key="6">
    <source>
        <dbReference type="ARBA" id="ARBA00023163"/>
    </source>
</evidence>
<dbReference type="InterPro" id="IPR039420">
    <property type="entry name" value="WalR-like"/>
</dbReference>
<keyword evidence="3" id="KW-0902">Two-component regulatory system</keyword>
<dbReference type="PROSITE" id="PS51755">
    <property type="entry name" value="OMPR_PHOB"/>
    <property type="match status" value="1"/>
</dbReference>
<dbReference type="Pfam" id="PF00486">
    <property type="entry name" value="Trans_reg_C"/>
    <property type="match status" value="1"/>
</dbReference>
<dbReference type="Gene3D" id="3.40.50.2300">
    <property type="match status" value="1"/>
</dbReference>
<dbReference type="SUPFAM" id="SSF52172">
    <property type="entry name" value="CheY-like"/>
    <property type="match status" value="1"/>
</dbReference>
<feature type="domain" description="OmpR/PhoB-type" evidence="11">
    <location>
        <begin position="138"/>
        <end position="236"/>
    </location>
</feature>
<evidence type="ECO:0000313" key="13">
    <source>
        <dbReference type="Proteomes" id="UP001199296"/>
    </source>
</evidence>
<proteinExistence type="predicted"/>
<dbReference type="InterPro" id="IPR001789">
    <property type="entry name" value="Sig_transdc_resp-reg_receiver"/>
</dbReference>
<dbReference type="PROSITE" id="PS50110">
    <property type="entry name" value="RESPONSE_REGULATORY"/>
    <property type="match status" value="1"/>
</dbReference>
<dbReference type="SMART" id="SM00862">
    <property type="entry name" value="Trans_reg_C"/>
    <property type="match status" value="1"/>
</dbReference>
<keyword evidence="6" id="KW-0804">Transcription</keyword>
<evidence type="ECO:0000256" key="3">
    <source>
        <dbReference type="ARBA" id="ARBA00023012"/>
    </source>
</evidence>
<protein>
    <recommendedName>
        <fullName evidence="1">Stage 0 sporulation protein A homolog</fullName>
    </recommendedName>
</protein>
<reference evidence="12 13" key="1">
    <citation type="submission" date="2021-10" db="EMBL/GenBank/DDBJ databases">
        <authorList>
            <person name="Grouzdev D.S."/>
            <person name="Pantiukh K.S."/>
            <person name="Krutkina M.S."/>
        </authorList>
    </citation>
    <scope>NUCLEOTIDE SEQUENCE [LARGE SCALE GENOMIC DNA]</scope>
    <source>
        <strain evidence="12 13">Z-7514</strain>
    </source>
</reference>
<keyword evidence="2 8" id="KW-0597">Phosphoprotein</keyword>
<dbReference type="PANTHER" id="PTHR48111:SF22">
    <property type="entry name" value="REGULATOR OF RPOS"/>
    <property type="match status" value="1"/>
</dbReference>
<comment type="caution">
    <text evidence="12">The sequence shown here is derived from an EMBL/GenBank/DDBJ whole genome shotgun (WGS) entry which is preliminary data.</text>
</comment>
<evidence type="ECO:0000256" key="1">
    <source>
        <dbReference type="ARBA" id="ARBA00018672"/>
    </source>
</evidence>
<dbReference type="GO" id="GO:0005829">
    <property type="term" value="C:cytosol"/>
    <property type="evidence" value="ECO:0007669"/>
    <property type="project" value="TreeGrafter"/>
</dbReference>
<name>A0AAW4X171_9FIRM</name>
<dbReference type="GO" id="GO:0000156">
    <property type="term" value="F:phosphorelay response regulator activity"/>
    <property type="evidence" value="ECO:0007669"/>
    <property type="project" value="TreeGrafter"/>
</dbReference>
<dbReference type="InterPro" id="IPR016032">
    <property type="entry name" value="Sig_transdc_resp-reg_C-effctor"/>
</dbReference>